<dbReference type="InterPro" id="IPR046348">
    <property type="entry name" value="SIS_dom_sf"/>
</dbReference>
<dbReference type="SUPFAM" id="SSF53697">
    <property type="entry name" value="SIS domain"/>
    <property type="match status" value="1"/>
</dbReference>
<protein>
    <submittedName>
        <fullName evidence="6">Transcriptional regulator, RpiR family</fullName>
    </submittedName>
</protein>
<dbReference type="PANTHER" id="PTHR30514:SF1">
    <property type="entry name" value="HTH-TYPE TRANSCRIPTIONAL REGULATOR HEXR-RELATED"/>
    <property type="match status" value="1"/>
</dbReference>
<evidence type="ECO:0000256" key="2">
    <source>
        <dbReference type="ARBA" id="ARBA00023125"/>
    </source>
</evidence>
<keyword evidence="1" id="KW-0805">Transcription regulation</keyword>
<dbReference type="PROSITE" id="PS51071">
    <property type="entry name" value="HTH_RPIR"/>
    <property type="match status" value="1"/>
</dbReference>
<evidence type="ECO:0000313" key="7">
    <source>
        <dbReference type="Proteomes" id="UP000193711"/>
    </source>
</evidence>
<dbReference type="Pfam" id="PF01418">
    <property type="entry name" value="HTH_6"/>
    <property type="match status" value="1"/>
</dbReference>
<evidence type="ECO:0000256" key="1">
    <source>
        <dbReference type="ARBA" id="ARBA00023015"/>
    </source>
</evidence>
<dbReference type="InterPro" id="IPR036388">
    <property type="entry name" value="WH-like_DNA-bd_sf"/>
</dbReference>
<dbReference type="SUPFAM" id="SSF46689">
    <property type="entry name" value="Homeodomain-like"/>
    <property type="match status" value="1"/>
</dbReference>
<gene>
    <name evidence="6" type="ORF">SAMN06295885_3084</name>
</gene>
<sequence length="282" mass="29066">MSSPQEHLAGSPAETTLVARIRAGSSQLGPSERRVASVVLSRPQEVVDWSTSELASAAQTSAATVIRACQKLGFRGFQHLRLELARSTPAAPTEGRDEVGALFDAAVTALRVAQETIDPEAVDRAVALLADARRLVLVGNGFSGPPLQDAAMRLSTLGRSVEAPADVLAQQFAAHALGPGDVCLAVSYSGANAHTLAACRAAADRGADVVAVTSFSRSPIVRLCTVALVAAPAGSSEGVDPFLSRLNQSVVLHILHALLARRVGSAGAEMQQVVAGALADEL</sequence>
<dbReference type="Pfam" id="PF01380">
    <property type="entry name" value="SIS"/>
    <property type="match status" value="1"/>
</dbReference>
<dbReference type="Gene3D" id="1.10.10.10">
    <property type="entry name" value="Winged helix-like DNA-binding domain superfamily/Winged helix DNA-binding domain"/>
    <property type="match status" value="1"/>
</dbReference>
<dbReference type="InterPro" id="IPR009057">
    <property type="entry name" value="Homeodomain-like_sf"/>
</dbReference>
<dbReference type="AlphaFoldDB" id="A0A1X7PBS6"/>
<dbReference type="PROSITE" id="PS51464">
    <property type="entry name" value="SIS"/>
    <property type="match status" value="1"/>
</dbReference>
<dbReference type="GO" id="GO:0097367">
    <property type="term" value="F:carbohydrate derivative binding"/>
    <property type="evidence" value="ECO:0007669"/>
    <property type="project" value="InterPro"/>
</dbReference>
<dbReference type="GO" id="GO:0003677">
    <property type="term" value="F:DNA binding"/>
    <property type="evidence" value="ECO:0007669"/>
    <property type="project" value="UniProtKB-KW"/>
</dbReference>
<organism evidence="6 7">
    <name type="scientific">Rathayibacter oskolensis</name>
    <dbReference type="NCBI Taxonomy" id="1891671"/>
    <lineage>
        <taxon>Bacteria</taxon>
        <taxon>Bacillati</taxon>
        <taxon>Actinomycetota</taxon>
        <taxon>Actinomycetes</taxon>
        <taxon>Micrococcales</taxon>
        <taxon>Microbacteriaceae</taxon>
        <taxon>Rathayibacter</taxon>
    </lineage>
</organism>
<keyword evidence="3" id="KW-0804">Transcription</keyword>
<dbReference type="GO" id="GO:1901135">
    <property type="term" value="P:carbohydrate derivative metabolic process"/>
    <property type="evidence" value="ECO:0007669"/>
    <property type="project" value="InterPro"/>
</dbReference>
<dbReference type="Proteomes" id="UP000193711">
    <property type="component" value="Unassembled WGS sequence"/>
</dbReference>
<name>A0A1X7PBS6_9MICO</name>
<accession>A0A1X7PBS6</accession>
<evidence type="ECO:0000259" key="4">
    <source>
        <dbReference type="PROSITE" id="PS51071"/>
    </source>
</evidence>
<dbReference type="PANTHER" id="PTHR30514">
    <property type="entry name" value="GLUCOKINASE"/>
    <property type="match status" value="1"/>
</dbReference>
<dbReference type="STRING" id="1891671.SAMN06295885_3084"/>
<proteinExistence type="predicted"/>
<dbReference type="RefSeq" id="WP_085477507.1">
    <property type="nucleotide sequence ID" value="NZ_FXBM01000003.1"/>
</dbReference>
<keyword evidence="2" id="KW-0238">DNA-binding</keyword>
<evidence type="ECO:0000256" key="3">
    <source>
        <dbReference type="ARBA" id="ARBA00023163"/>
    </source>
</evidence>
<keyword evidence="7" id="KW-1185">Reference proteome</keyword>
<dbReference type="Gene3D" id="3.40.50.10490">
    <property type="entry name" value="Glucose-6-phosphate isomerase like protein, domain 1"/>
    <property type="match status" value="1"/>
</dbReference>
<dbReference type="GO" id="GO:0003700">
    <property type="term" value="F:DNA-binding transcription factor activity"/>
    <property type="evidence" value="ECO:0007669"/>
    <property type="project" value="InterPro"/>
</dbReference>
<feature type="domain" description="SIS" evidence="5">
    <location>
        <begin position="125"/>
        <end position="265"/>
    </location>
</feature>
<dbReference type="InterPro" id="IPR035472">
    <property type="entry name" value="RpiR-like_SIS"/>
</dbReference>
<evidence type="ECO:0000259" key="5">
    <source>
        <dbReference type="PROSITE" id="PS51464"/>
    </source>
</evidence>
<dbReference type="EMBL" id="FXBM01000003">
    <property type="protein sequence ID" value="SMH48649.1"/>
    <property type="molecule type" value="Genomic_DNA"/>
</dbReference>
<dbReference type="OrthoDB" id="3770404at2"/>
<dbReference type="InterPro" id="IPR001347">
    <property type="entry name" value="SIS_dom"/>
</dbReference>
<reference evidence="7" key="1">
    <citation type="submission" date="2017-04" db="EMBL/GenBank/DDBJ databases">
        <authorList>
            <person name="Varghese N."/>
            <person name="Submissions S."/>
        </authorList>
    </citation>
    <scope>NUCLEOTIDE SEQUENCE [LARGE SCALE GENOMIC DNA]</scope>
    <source>
        <strain evidence="7">VKM Ac-2121</strain>
    </source>
</reference>
<evidence type="ECO:0000313" key="6">
    <source>
        <dbReference type="EMBL" id="SMH48649.1"/>
    </source>
</evidence>
<dbReference type="InterPro" id="IPR047640">
    <property type="entry name" value="RpiR-like"/>
</dbReference>
<dbReference type="InterPro" id="IPR000281">
    <property type="entry name" value="HTH_RpiR"/>
</dbReference>
<feature type="domain" description="HTH rpiR-type" evidence="4">
    <location>
        <begin position="15"/>
        <end position="91"/>
    </location>
</feature>
<dbReference type="CDD" id="cd05013">
    <property type="entry name" value="SIS_RpiR"/>
    <property type="match status" value="1"/>
</dbReference>